<reference evidence="2" key="1">
    <citation type="journal article" date="2019" name="Int. J. Syst. Evol. Microbiol.">
        <title>The Global Catalogue of Microorganisms (GCM) 10K type strain sequencing project: providing services to taxonomists for standard genome sequencing and annotation.</title>
        <authorList>
            <consortium name="The Broad Institute Genomics Platform"/>
            <consortium name="The Broad Institute Genome Sequencing Center for Infectious Disease"/>
            <person name="Wu L."/>
            <person name="Ma J."/>
        </authorList>
    </citation>
    <scope>NUCLEOTIDE SEQUENCE [LARGE SCALE GENOMIC DNA]</scope>
    <source>
        <strain evidence="2">LMG 29894</strain>
    </source>
</reference>
<comment type="caution">
    <text evidence="1">The sequence shown here is derived from an EMBL/GenBank/DDBJ whole genome shotgun (WGS) entry which is preliminary data.</text>
</comment>
<evidence type="ECO:0008006" key="3">
    <source>
        <dbReference type="Google" id="ProtNLM"/>
    </source>
</evidence>
<dbReference type="EMBL" id="JBHSBU010000001">
    <property type="protein sequence ID" value="MFC4159527.1"/>
    <property type="molecule type" value="Genomic_DNA"/>
</dbReference>
<organism evidence="1 2">
    <name type="scientific">Chitinimonas lacunae</name>
    <dbReference type="NCBI Taxonomy" id="1963018"/>
    <lineage>
        <taxon>Bacteria</taxon>
        <taxon>Pseudomonadati</taxon>
        <taxon>Pseudomonadota</taxon>
        <taxon>Betaproteobacteria</taxon>
        <taxon>Neisseriales</taxon>
        <taxon>Chitinibacteraceae</taxon>
        <taxon>Chitinimonas</taxon>
    </lineage>
</organism>
<dbReference type="RefSeq" id="WP_378163377.1">
    <property type="nucleotide sequence ID" value="NZ_JBHSBU010000001.1"/>
</dbReference>
<dbReference type="Gene3D" id="3.40.190.10">
    <property type="entry name" value="Periplasmic binding protein-like II"/>
    <property type="match status" value="2"/>
</dbReference>
<dbReference type="Proteomes" id="UP001595791">
    <property type="component" value="Unassembled WGS sequence"/>
</dbReference>
<proteinExistence type="predicted"/>
<evidence type="ECO:0000313" key="1">
    <source>
        <dbReference type="EMBL" id="MFC4159527.1"/>
    </source>
</evidence>
<protein>
    <recommendedName>
        <fullName evidence="3">Transporter substrate-binding domain-containing protein</fullName>
    </recommendedName>
</protein>
<evidence type="ECO:0000313" key="2">
    <source>
        <dbReference type="Proteomes" id="UP001595791"/>
    </source>
</evidence>
<sequence length="219" mass="24529">MAFGLLSWAWALDTVTIARPGLPRISSTLARVETRLTAAYSALGITPRFIDLPPLRATLYAATGQIDGEMVRVAIPPEYQDRFVRVNVVVAHFNVVVITANAALRVERPEDLGRLRVGVVRGIYAAEETARYAARIEAAESYEALYQMLRLGRIDAVLSVHFEDTGPRRGPYLRHDVLVGHVVNEAVTRWPGYHFLNSRHLELAKRLTQQLRKPAHAQK</sequence>
<accession>A0ABV8MMV9</accession>
<name>A0ABV8MMV9_9NEIS</name>
<keyword evidence="2" id="KW-1185">Reference proteome</keyword>
<dbReference type="SUPFAM" id="SSF53850">
    <property type="entry name" value="Periplasmic binding protein-like II"/>
    <property type="match status" value="1"/>
</dbReference>
<gene>
    <name evidence="1" type="ORF">ACFOW7_09215</name>
</gene>